<keyword evidence="2" id="KW-1185">Reference proteome</keyword>
<dbReference type="Pfam" id="PF00702">
    <property type="entry name" value="Hydrolase"/>
    <property type="match status" value="1"/>
</dbReference>
<dbReference type="Gene3D" id="3.40.50.1000">
    <property type="entry name" value="HAD superfamily/HAD-like"/>
    <property type="match status" value="1"/>
</dbReference>
<dbReference type="InterPro" id="IPR052550">
    <property type="entry name" value="Pyrimidine_5'-ntase_YjjG"/>
</dbReference>
<dbReference type="InterPro" id="IPR023198">
    <property type="entry name" value="PGP-like_dom2"/>
</dbReference>
<sequence>MTKLQQYDWFLFDADETLFSFDAFVGLQQMFAPYGVSFDAADYADYQALNQPLWEAYQAGQIDAEALQKQRFADWAARLEVAPLELNAAFIDTMAQVCQPLEGARALLERVAQQGKVGIVTNGFTALQHTRLEQTGFTDLIDLIVISEQVGVAKPDPKIFAHALAEMQHPAPERVLMTGDNPHSDVLGAQRSGIHACWLNQHALPCPLPTPPHYTVNSLPELEQLLLTPHE</sequence>
<dbReference type="PANTHER" id="PTHR47478">
    <property type="match status" value="1"/>
</dbReference>
<dbReference type="GO" id="GO:0008253">
    <property type="term" value="F:5'-nucleotidase activity"/>
    <property type="evidence" value="ECO:0007669"/>
    <property type="project" value="InterPro"/>
</dbReference>
<dbReference type="InterPro" id="IPR011951">
    <property type="entry name" value="HAD-SF_hydro_IA_YjjG/PynA"/>
</dbReference>
<dbReference type="Proteomes" id="UP000287022">
    <property type="component" value="Unassembled WGS sequence"/>
</dbReference>
<dbReference type="InterPro" id="IPR006439">
    <property type="entry name" value="HAD-SF_hydro_IA"/>
</dbReference>
<evidence type="ECO:0000313" key="2">
    <source>
        <dbReference type="Proteomes" id="UP000287022"/>
    </source>
</evidence>
<dbReference type="SFLD" id="SFLDS00003">
    <property type="entry name" value="Haloacid_Dehalogenase"/>
    <property type="match status" value="1"/>
</dbReference>
<dbReference type="Gene3D" id="1.10.150.240">
    <property type="entry name" value="Putative phosphatase, domain 2"/>
    <property type="match status" value="1"/>
</dbReference>
<dbReference type="SUPFAM" id="SSF56784">
    <property type="entry name" value="HAD-like"/>
    <property type="match status" value="1"/>
</dbReference>
<organism evidence="1 2">
    <name type="scientific">Pseudidiomarina sediminum</name>
    <dbReference type="NCBI Taxonomy" id="431675"/>
    <lineage>
        <taxon>Bacteria</taxon>
        <taxon>Pseudomonadati</taxon>
        <taxon>Pseudomonadota</taxon>
        <taxon>Gammaproteobacteria</taxon>
        <taxon>Alteromonadales</taxon>
        <taxon>Idiomarinaceae</taxon>
        <taxon>Pseudidiomarina</taxon>
    </lineage>
</organism>
<protein>
    <submittedName>
        <fullName evidence="1">Noncanonical pyrimidine nucleotidase, YjjG family</fullName>
    </submittedName>
</protein>
<dbReference type="InterPro" id="IPR023214">
    <property type="entry name" value="HAD_sf"/>
</dbReference>
<dbReference type="AlphaFoldDB" id="A0A432Z320"/>
<dbReference type="EMBL" id="PIQE01000003">
    <property type="protein sequence ID" value="RUO72271.1"/>
    <property type="molecule type" value="Genomic_DNA"/>
</dbReference>
<proteinExistence type="predicted"/>
<dbReference type="STRING" id="1122124.GCA_000423165_01765"/>
<dbReference type="InterPro" id="IPR036412">
    <property type="entry name" value="HAD-like_sf"/>
</dbReference>
<dbReference type="NCBIfam" id="NF006976">
    <property type="entry name" value="PRK09449.1"/>
    <property type="match status" value="1"/>
</dbReference>
<dbReference type="NCBIfam" id="TIGR02254">
    <property type="entry name" value="YjjG_YfnB"/>
    <property type="match status" value="1"/>
</dbReference>
<dbReference type="SFLD" id="SFLDG01129">
    <property type="entry name" value="C1.5:_HAD__Beta-PGM__Phosphata"/>
    <property type="match status" value="1"/>
</dbReference>
<evidence type="ECO:0000313" key="1">
    <source>
        <dbReference type="EMBL" id="RUO72271.1"/>
    </source>
</evidence>
<comment type="caution">
    <text evidence="1">The sequence shown here is derived from an EMBL/GenBank/DDBJ whole genome shotgun (WGS) entry which is preliminary data.</text>
</comment>
<dbReference type="PANTHER" id="PTHR47478:SF1">
    <property type="entry name" value="PYRIMIDINE 5'-NUCLEOTIDASE YJJG"/>
    <property type="match status" value="1"/>
</dbReference>
<accession>A0A432Z320</accession>
<reference evidence="2" key="1">
    <citation type="journal article" date="2018" name="Front. Microbiol.">
        <title>Genome-Based Analysis Reveals the Taxonomy and Diversity of the Family Idiomarinaceae.</title>
        <authorList>
            <person name="Liu Y."/>
            <person name="Lai Q."/>
            <person name="Shao Z."/>
        </authorList>
    </citation>
    <scope>NUCLEOTIDE SEQUENCE [LARGE SCALE GENOMIC DNA]</scope>
    <source>
        <strain evidence="2">c121</strain>
    </source>
</reference>
<dbReference type="NCBIfam" id="TIGR01549">
    <property type="entry name" value="HAD-SF-IA-v1"/>
    <property type="match status" value="1"/>
</dbReference>
<dbReference type="RefSeq" id="WP_026860513.1">
    <property type="nucleotide sequence ID" value="NZ_PIQE01000003.1"/>
</dbReference>
<gene>
    <name evidence="1" type="ORF">CWI80_10770</name>
</gene>
<dbReference type="NCBIfam" id="TIGR01509">
    <property type="entry name" value="HAD-SF-IA-v3"/>
    <property type="match status" value="1"/>
</dbReference>
<name>A0A432Z320_9GAMM</name>